<keyword evidence="3" id="KW-1185">Reference proteome</keyword>
<gene>
    <name evidence="2" type="ORF">GGX14DRAFT_568890</name>
</gene>
<dbReference type="AlphaFoldDB" id="A0AAD6Y8M9"/>
<comment type="caution">
    <text evidence="2">The sequence shown here is derived from an EMBL/GenBank/DDBJ whole genome shotgun (WGS) entry which is preliminary data.</text>
</comment>
<reference evidence="2" key="1">
    <citation type="submission" date="2023-03" db="EMBL/GenBank/DDBJ databases">
        <title>Massive genome expansion in bonnet fungi (Mycena s.s.) driven by repeated elements and novel gene families across ecological guilds.</title>
        <authorList>
            <consortium name="Lawrence Berkeley National Laboratory"/>
            <person name="Harder C.B."/>
            <person name="Miyauchi S."/>
            <person name="Viragh M."/>
            <person name="Kuo A."/>
            <person name="Thoen E."/>
            <person name="Andreopoulos B."/>
            <person name="Lu D."/>
            <person name="Skrede I."/>
            <person name="Drula E."/>
            <person name="Henrissat B."/>
            <person name="Morin E."/>
            <person name="Kohler A."/>
            <person name="Barry K."/>
            <person name="LaButti K."/>
            <person name="Morin E."/>
            <person name="Salamov A."/>
            <person name="Lipzen A."/>
            <person name="Mereny Z."/>
            <person name="Hegedus B."/>
            <person name="Baldrian P."/>
            <person name="Stursova M."/>
            <person name="Weitz H."/>
            <person name="Taylor A."/>
            <person name="Grigoriev I.V."/>
            <person name="Nagy L.G."/>
            <person name="Martin F."/>
            <person name="Kauserud H."/>
        </authorList>
    </citation>
    <scope>NUCLEOTIDE SEQUENCE</scope>
    <source>
        <strain evidence="2">9144</strain>
    </source>
</reference>
<evidence type="ECO:0000313" key="3">
    <source>
        <dbReference type="Proteomes" id="UP001219525"/>
    </source>
</evidence>
<dbReference type="Proteomes" id="UP001219525">
    <property type="component" value="Unassembled WGS sequence"/>
</dbReference>
<organism evidence="2 3">
    <name type="scientific">Mycena pura</name>
    <dbReference type="NCBI Taxonomy" id="153505"/>
    <lineage>
        <taxon>Eukaryota</taxon>
        <taxon>Fungi</taxon>
        <taxon>Dikarya</taxon>
        <taxon>Basidiomycota</taxon>
        <taxon>Agaricomycotina</taxon>
        <taxon>Agaricomycetes</taxon>
        <taxon>Agaricomycetidae</taxon>
        <taxon>Agaricales</taxon>
        <taxon>Marasmiineae</taxon>
        <taxon>Mycenaceae</taxon>
        <taxon>Mycena</taxon>
    </lineage>
</organism>
<feature type="region of interest" description="Disordered" evidence="1">
    <location>
        <begin position="252"/>
        <end position="287"/>
    </location>
</feature>
<proteinExistence type="predicted"/>
<accession>A0AAD6Y8M9</accession>
<evidence type="ECO:0000256" key="1">
    <source>
        <dbReference type="SAM" id="MobiDB-lite"/>
    </source>
</evidence>
<sequence length="450" mass="49348">MRKYHVMVLDLLSPSPGGRQRPIMFRWSGRGVERATGTRAHGKSVRLFVVVGSTLDPRALTGPHHPPPHLIDAISNAQASPPDVRHPMLPAARCLPPFAPARCRCLPAAHASVEQDPRSRFPHAAHMTQCPPPHAILRPRLPLAARRSPPCFPLAALFPPRACPRSRRARNAPRRLPLTGTSVRSPPLAERAACPPHAPAGRPVPHATAFRRLLPATLAAPTFCHVRLHIWLKTCARCMLNPARRSLSVARRSLTAARRPAPSPASRCTPPPLVERSPPHDASNVAVPPARRDLLPDARRSPFAARFLLRRTHGAALFATRCRRALPKNPQSLVVVICSPAAWLQAARVAQDRPPTRRASHPAPAARGLPRTARRPLHVARDLLPAAPAWRTRHTLVKTRRTLHAPRRICRPPYDRSLPFIGFPRPGDACKTGPADVPVSCCASLDQTHF</sequence>
<evidence type="ECO:0000313" key="2">
    <source>
        <dbReference type="EMBL" id="KAJ7205555.1"/>
    </source>
</evidence>
<dbReference type="EMBL" id="JARJCW010000043">
    <property type="protein sequence ID" value="KAJ7205555.1"/>
    <property type="molecule type" value="Genomic_DNA"/>
</dbReference>
<protein>
    <submittedName>
        <fullName evidence="2">Uncharacterized protein</fullName>
    </submittedName>
</protein>
<feature type="compositionally biased region" description="Low complexity" evidence="1">
    <location>
        <begin position="252"/>
        <end position="268"/>
    </location>
</feature>
<feature type="region of interest" description="Disordered" evidence="1">
    <location>
        <begin position="177"/>
        <end position="201"/>
    </location>
</feature>
<name>A0AAD6Y8M9_9AGAR</name>